<feature type="domain" description="Peptidase C39" evidence="2">
    <location>
        <begin position="57"/>
        <end position="187"/>
    </location>
</feature>
<dbReference type="CDD" id="cd02423">
    <property type="entry name" value="Peptidase_C39G"/>
    <property type="match status" value="1"/>
</dbReference>
<dbReference type="Gene3D" id="3.90.70.10">
    <property type="entry name" value="Cysteine proteinases"/>
    <property type="match status" value="1"/>
</dbReference>
<dbReference type="GO" id="GO:0008233">
    <property type="term" value="F:peptidase activity"/>
    <property type="evidence" value="ECO:0007669"/>
    <property type="project" value="InterPro"/>
</dbReference>
<keyword evidence="4" id="KW-1185">Reference proteome</keyword>
<dbReference type="GO" id="GO:0016020">
    <property type="term" value="C:membrane"/>
    <property type="evidence" value="ECO:0007669"/>
    <property type="project" value="InterPro"/>
</dbReference>
<protein>
    <submittedName>
        <fullName evidence="3">Peptidase C39</fullName>
    </submittedName>
</protein>
<name>A0A328AXS3_9CAUL</name>
<reference evidence="4" key="1">
    <citation type="submission" date="2018-05" db="EMBL/GenBank/DDBJ databases">
        <authorList>
            <person name="Li X."/>
        </authorList>
    </citation>
    <scope>NUCLEOTIDE SEQUENCE [LARGE SCALE GENOMIC DNA]</scope>
    <source>
        <strain evidence="4">YIM 73061</strain>
    </source>
</reference>
<organism evidence="3 4">
    <name type="scientific">Phenylobacterium deserti</name>
    <dbReference type="NCBI Taxonomy" id="1914756"/>
    <lineage>
        <taxon>Bacteria</taxon>
        <taxon>Pseudomonadati</taxon>
        <taxon>Pseudomonadota</taxon>
        <taxon>Alphaproteobacteria</taxon>
        <taxon>Caulobacterales</taxon>
        <taxon>Caulobacteraceae</taxon>
        <taxon>Phenylobacterium</taxon>
    </lineage>
</organism>
<evidence type="ECO:0000313" key="3">
    <source>
        <dbReference type="EMBL" id="RAK57638.1"/>
    </source>
</evidence>
<dbReference type="OrthoDB" id="13401at2"/>
<dbReference type="EMBL" id="QFYR01000001">
    <property type="protein sequence ID" value="RAK57638.1"/>
    <property type="molecule type" value="Genomic_DNA"/>
</dbReference>
<evidence type="ECO:0000313" key="4">
    <source>
        <dbReference type="Proteomes" id="UP000249725"/>
    </source>
</evidence>
<evidence type="ECO:0000256" key="1">
    <source>
        <dbReference type="SAM" id="SignalP"/>
    </source>
</evidence>
<evidence type="ECO:0000259" key="2">
    <source>
        <dbReference type="PROSITE" id="PS50990"/>
    </source>
</evidence>
<dbReference type="Pfam" id="PF03412">
    <property type="entry name" value="Peptidase_C39"/>
    <property type="match status" value="1"/>
</dbReference>
<keyword evidence="1" id="KW-0732">Signal</keyword>
<accession>A0A328AXS3</accession>
<feature type="chain" id="PRO_5016287149" evidence="1">
    <location>
        <begin position="27"/>
        <end position="238"/>
    </location>
</feature>
<comment type="caution">
    <text evidence="3">The sequence shown here is derived from an EMBL/GenBank/DDBJ whole genome shotgun (WGS) entry which is preliminary data.</text>
</comment>
<dbReference type="RefSeq" id="WP_111514089.1">
    <property type="nucleotide sequence ID" value="NZ_QFYR01000001.1"/>
</dbReference>
<dbReference type="PROSITE" id="PS50990">
    <property type="entry name" value="PEPTIDASE_C39"/>
    <property type="match status" value="1"/>
</dbReference>
<dbReference type="AlphaFoldDB" id="A0A328AXS3"/>
<dbReference type="Proteomes" id="UP000249725">
    <property type="component" value="Unassembled WGS sequence"/>
</dbReference>
<gene>
    <name evidence="3" type="ORF">DJ018_06850</name>
</gene>
<dbReference type="InterPro" id="IPR005074">
    <property type="entry name" value="Peptidase_C39"/>
</dbReference>
<proteinExistence type="predicted"/>
<dbReference type="GO" id="GO:0005524">
    <property type="term" value="F:ATP binding"/>
    <property type="evidence" value="ECO:0007669"/>
    <property type="project" value="InterPro"/>
</dbReference>
<sequence>MRRSRTRIGFLLAATSLMLAAAPSGAAAQAFFNTGLGTFAAPVVSMRDMPFRTVVRQQYDYSCGSAALATLLHHHYGRPVGEAEIFKAMYATGDQAKIRQVGFSLLDMKNYLKSIGLSADGYRENLDLLRKHKSPAIAVINVGNYRHFVVVKGVQGGKVLVGDPALGLKAYSLAEFAQVWNGVVFMIHPNSADGAFNSQKEWGSLPTARLDALDDSSLASFTRELPPIYQITTVQVLP</sequence>
<dbReference type="GO" id="GO:0006508">
    <property type="term" value="P:proteolysis"/>
    <property type="evidence" value="ECO:0007669"/>
    <property type="project" value="InterPro"/>
</dbReference>
<feature type="signal peptide" evidence="1">
    <location>
        <begin position="1"/>
        <end position="26"/>
    </location>
</feature>